<dbReference type="AlphaFoldDB" id="A0A164X940"/>
<protein>
    <submittedName>
        <fullName evidence="2">Uncharacterized protein</fullName>
    </submittedName>
</protein>
<keyword evidence="1" id="KW-0732">Signal</keyword>
<feature type="signal peptide" evidence="1">
    <location>
        <begin position="1"/>
        <end position="25"/>
    </location>
</feature>
<keyword evidence="3" id="KW-1185">Reference proteome</keyword>
<sequence length="205" mass="21255">MQFKLSLSKALSLVLFSSAVHIASASPTPKSSHSVTGVILVSDAHSQIAQGFVSQTLTSTGVFQVAQTRSGAAEVTLTSTTGFINIGVSGEPFPAIGAVVGTAGDNFGPGNGAFAFLSPADESATDDTTVNPFGQPSETQIWQFNPSNSALTASWFDGTDHIPLTIFRNENIEDFADLQLTGDLSAFESTSGQGAQAVIFTFVTD</sequence>
<proteinExistence type="predicted"/>
<evidence type="ECO:0000256" key="1">
    <source>
        <dbReference type="SAM" id="SignalP"/>
    </source>
</evidence>
<gene>
    <name evidence="2" type="ORF">SISNIDRAFT_483182</name>
</gene>
<dbReference type="EMBL" id="KV419400">
    <property type="protein sequence ID" value="KZS95742.1"/>
    <property type="molecule type" value="Genomic_DNA"/>
</dbReference>
<reference evidence="2 3" key="1">
    <citation type="journal article" date="2016" name="Mol. Biol. Evol.">
        <title>Comparative Genomics of Early-Diverging Mushroom-Forming Fungi Provides Insights into the Origins of Lignocellulose Decay Capabilities.</title>
        <authorList>
            <person name="Nagy L.G."/>
            <person name="Riley R."/>
            <person name="Tritt A."/>
            <person name="Adam C."/>
            <person name="Daum C."/>
            <person name="Floudas D."/>
            <person name="Sun H."/>
            <person name="Yadav J.S."/>
            <person name="Pangilinan J."/>
            <person name="Larsson K.H."/>
            <person name="Matsuura K."/>
            <person name="Barry K."/>
            <person name="Labutti K."/>
            <person name="Kuo R."/>
            <person name="Ohm R.A."/>
            <person name="Bhattacharya S.S."/>
            <person name="Shirouzu T."/>
            <person name="Yoshinaga Y."/>
            <person name="Martin F.M."/>
            <person name="Grigoriev I.V."/>
            <person name="Hibbett D.S."/>
        </authorList>
    </citation>
    <scope>NUCLEOTIDE SEQUENCE [LARGE SCALE GENOMIC DNA]</scope>
    <source>
        <strain evidence="2 3">HHB9708</strain>
    </source>
</reference>
<feature type="chain" id="PRO_5007854355" evidence="1">
    <location>
        <begin position="26"/>
        <end position="205"/>
    </location>
</feature>
<evidence type="ECO:0000313" key="3">
    <source>
        <dbReference type="Proteomes" id="UP000076722"/>
    </source>
</evidence>
<accession>A0A164X940</accession>
<organism evidence="2 3">
    <name type="scientific">Sistotremastrum niveocremeum HHB9708</name>
    <dbReference type="NCBI Taxonomy" id="1314777"/>
    <lineage>
        <taxon>Eukaryota</taxon>
        <taxon>Fungi</taxon>
        <taxon>Dikarya</taxon>
        <taxon>Basidiomycota</taxon>
        <taxon>Agaricomycotina</taxon>
        <taxon>Agaricomycetes</taxon>
        <taxon>Sistotremastrales</taxon>
        <taxon>Sistotremastraceae</taxon>
        <taxon>Sertulicium</taxon>
        <taxon>Sertulicium niveocremeum</taxon>
    </lineage>
</organism>
<name>A0A164X940_9AGAM</name>
<evidence type="ECO:0000313" key="2">
    <source>
        <dbReference type="EMBL" id="KZS95742.1"/>
    </source>
</evidence>
<dbReference type="OrthoDB" id="4584900at2759"/>
<dbReference type="Proteomes" id="UP000076722">
    <property type="component" value="Unassembled WGS sequence"/>
</dbReference>